<keyword evidence="16" id="KW-1185">Reference proteome</keyword>
<dbReference type="Gene3D" id="1.10.486.10">
    <property type="entry name" value="PCRA, domain 4"/>
    <property type="match status" value="1"/>
</dbReference>
<dbReference type="OrthoDB" id="9806690at2"/>
<dbReference type="GO" id="GO:0003677">
    <property type="term" value="F:DNA binding"/>
    <property type="evidence" value="ECO:0007669"/>
    <property type="project" value="UniProtKB-KW"/>
</dbReference>
<keyword evidence="3 12" id="KW-0378">Hydrolase</keyword>
<dbReference type="InterPro" id="IPR014016">
    <property type="entry name" value="UvrD-like_ATP-bd"/>
</dbReference>
<keyword evidence="4 12" id="KW-0347">Helicase</keyword>
<dbReference type="KEGG" id="ptc:phytr_660"/>
<evidence type="ECO:0000313" key="15">
    <source>
        <dbReference type="EMBL" id="AVP87029.1"/>
    </source>
</evidence>
<comment type="catalytic activity">
    <reaction evidence="11">
        <text>ATP + H2O = ADP + phosphate + H(+)</text>
        <dbReference type="Rhea" id="RHEA:13065"/>
        <dbReference type="ChEBI" id="CHEBI:15377"/>
        <dbReference type="ChEBI" id="CHEBI:15378"/>
        <dbReference type="ChEBI" id="CHEBI:30616"/>
        <dbReference type="ChEBI" id="CHEBI:43474"/>
        <dbReference type="ChEBI" id="CHEBI:456216"/>
        <dbReference type="EC" id="5.6.2.4"/>
    </reaction>
</comment>
<evidence type="ECO:0000256" key="3">
    <source>
        <dbReference type="ARBA" id="ARBA00022801"/>
    </source>
</evidence>
<organism evidence="15 16">
    <name type="scientific">Candidatus Phycorickettsia trachydisci</name>
    <dbReference type="NCBI Taxonomy" id="2115978"/>
    <lineage>
        <taxon>Bacteria</taxon>
        <taxon>Pseudomonadati</taxon>
        <taxon>Pseudomonadota</taxon>
        <taxon>Alphaproteobacteria</taxon>
        <taxon>Rickettsiales</taxon>
        <taxon>Rickettsiaceae</taxon>
        <taxon>Candidatus Phycorickettsia</taxon>
    </lineage>
</organism>
<dbReference type="InterPro" id="IPR000212">
    <property type="entry name" value="DNA_helicase_UvrD/REP"/>
</dbReference>
<protein>
    <recommendedName>
        <fullName evidence="9">DNA 3'-5' helicase</fullName>
        <ecNumber evidence="9">5.6.2.4</ecNumber>
    </recommendedName>
    <alternativeName>
        <fullName evidence="10">DNA 3'-5' helicase II</fullName>
    </alternativeName>
</protein>
<feature type="domain" description="UvrD-like helicase C-terminal" evidence="14">
    <location>
        <begin position="278"/>
        <end position="540"/>
    </location>
</feature>
<comment type="similarity">
    <text evidence="1">Belongs to the helicase family. UvrD subfamily.</text>
</comment>
<dbReference type="GO" id="GO:0005524">
    <property type="term" value="F:ATP binding"/>
    <property type="evidence" value="ECO:0007669"/>
    <property type="project" value="UniProtKB-UniRule"/>
</dbReference>
<dbReference type="GO" id="GO:0000725">
    <property type="term" value="P:recombinational repair"/>
    <property type="evidence" value="ECO:0007669"/>
    <property type="project" value="TreeGrafter"/>
</dbReference>
<dbReference type="GO" id="GO:0016887">
    <property type="term" value="F:ATP hydrolysis activity"/>
    <property type="evidence" value="ECO:0007669"/>
    <property type="project" value="RHEA"/>
</dbReference>
<accession>A0A2P1P6Y3</accession>
<evidence type="ECO:0000256" key="2">
    <source>
        <dbReference type="ARBA" id="ARBA00022741"/>
    </source>
</evidence>
<dbReference type="PANTHER" id="PTHR11070:SF2">
    <property type="entry name" value="ATP-DEPENDENT DNA HELICASE SRS2"/>
    <property type="match status" value="1"/>
</dbReference>
<dbReference type="EMBL" id="CP027845">
    <property type="protein sequence ID" value="AVP87029.1"/>
    <property type="molecule type" value="Genomic_DNA"/>
</dbReference>
<keyword evidence="6" id="KW-0238">DNA-binding</keyword>
<proteinExistence type="inferred from homology"/>
<dbReference type="InterPro" id="IPR027417">
    <property type="entry name" value="P-loop_NTPase"/>
</dbReference>
<dbReference type="GO" id="GO:0043138">
    <property type="term" value="F:3'-5' DNA helicase activity"/>
    <property type="evidence" value="ECO:0007669"/>
    <property type="project" value="UniProtKB-EC"/>
</dbReference>
<evidence type="ECO:0000256" key="11">
    <source>
        <dbReference type="ARBA" id="ARBA00048988"/>
    </source>
</evidence>
<dbReference type="RefSeq" id="WP_106873908.1">
    <property type="nucleotide sequence ID" value="NZ_CP027845.1"/>
</dbReference>
<dbReference type="AlphaFoldDB" id="A0A2P1P6Y3"/>
<evidence type="ECO:0000256" key="9">
    <source>
        <dbReference type="ARBA" id="ARBA00034808"/>
    </source>
</evidence>
<feature type="domain" description="UvrD-like helicase ATP-binding" evidence="13">
    <location>
        <begin position="5"/>
        <end position="277"/>
    </location>
</feature>
<evidence type="ECO:0000259" key="13">
    <source>
        <dbReference type="PROSITE" id="PS51198"/>
    </source>
</evidence>
<dbReference type="Proteomes" id="UP000241762">
    <property type="component" value="Chromosome"/>
</dbReference>
<name>A0A2P1P6Y3_9RICK</name>
<dbReference type="GO" id="GO:0005829">
    <property type="term" value="C:cytosol"/>
    <property type="evidence" value="ECO:0007669"/>
    <property type="project" value="TreeGrafter"/>
</dbReference>
<evidence type="ECO:0000256" key="8">
    <source>
        <dbReference type="ARBA" id="ARBA00034617"/>
    </source>
</evidence>
<evidence type="ECO:0000313" key="16">
    <source>
        <dbReference type="Proteomes" id="UP000241762"/>
    </source>
</evidence>
<keyword evidence="5 12" id="KW-0067">ATP-binding</keyword>
<evidence type="ECO:0000256" key="12">
    <source>
        <dbReference type="PROSITE-ProRule" id="PRU00560"/>
    </source>
</evidence>
<dbReference type="Gene3D" id="1.10.10.160">
    <property type="match status" value="1"/>
</dbReference>
<feature type="binding site" evidence="12">
    <location>
        <begin position="26"/>
        <end position="33"/>
    </location>
    <ligand>
        <name>ATP</name>
        <dbReference type="ChEBI" id="CHEBI:30616"/>
    </ligand>
</feature>
<keyword evidence="7" id="KW-0413">Isomerase</keyword>
<evidence type="ECO:0000256" key="10">
    <source>
        <dbReference type="ARBA" id="ARBA00034923"/>
    </source>
</evidence>
<gene>
    <name evidence="15" type="ORF">phytr_660</name>
</gene>
<evidence type="ECO:0000256" key="4">
    <source>
        <dbReference type="ARBA" id="ARBA00022806"/>
    </source>
</evidence>
<dbReference type="SUPFAM" id="SSF52540">
    <property type="entry name" value="P-loop containing nucleoside triphosphate hydrolases"/>
    <property type="match status" value="1"/>
</dbReference>
<evidence type="ECO:0000256" key="5">
    <source>
        <dbReference type="ARBA" id="ARBA00022840"/>
    </source>
</evidence>
<dbReference type="PANTHER" id="PTHR11070">
    <property type="entry name" value="UVRD / RECB / PCRA DNA HELICASE FAMILY MEMBER"/>
    <property type="match status" value="1"/>
</dbReference>
<dbReference type="CDD" id="cd18807">
    <property type="entry name" value="SF1_C_UvrD"/>
    <property type="match status" value="1"/>
</dbReference>
<comment type="catalytic activity">
    <reaction evidence="8">
        <text>Couples ATP hydrolysis with the unwinding of duplex DNA by translocating in the 3'-5' direction.</text>
        <dbReference type="EC" id="5.6.2.4"/>
    </reaction>
</comment>
<evidence type="ECO:0000256" key="7">
    <source>
        <dbReference type="ARBA" id="ARBA00023235"/>
    </source>
</evidence>
<dbReference type="Pfam" id="PF13361">
    <property type="entry name" value="UvrD_C"/>
    <property type="match status" value="1"/>
</dbReference>
<dbReference type="InterPro" id="IPR014017">
    <property type="entry name" value="DNA_helicase_UvrD-like_C"/>
</dbReference>
<evidence type="ECO:0000259" key="14">
    <source>
        <dbReference type="PROSITE" id="PS51217"/>
    </source>
</evidence>
<dbReference type="Pfam" id="PF00580">
    <property type="entry name" value="UvrD-helicase"/>
    <property type="match status" value="1"/>
</dbReference>
<dbReference type="Gene3D" id="3.40.50.300">
    <property type="entry name" value="P-loop containing nucleotide triphosphate hydrolases"/>
    <property type="match status" value="2"/>
</dbReference>
<dbReference type="EC" id="5.6.2.4" evidence="9"/>
<keyword evidence="2 12" id="KW-0547">Nucleotide-binding</keyword>
<dbReference type="CDD" id="cd17932">
    <property type="entry name" value="DEXQc_UvrD"/>
    <property type="match status" value="1"/>
</dbReference>
<dbReference type="InterPro" id="IPR013986">
    <property type="entry name" value="DExx_box_DNA_helicase_dom_sf"/>
</dbReference>
<sequence length="674" mass="76839">MLDLSILNPNQKEAVLNTKGPLLVLAGAGTGKTTVITYKIAHLLAQSICTPNNILAVTFTNKAAYQMQDRIMRLCGQKINYLGTFHSTALRILRTHANLIDLASNLTIIDYPDQIKLIKNIYIDHNFDNNKLDYKAAHHLITSWKDLNLFPDQVDHHDKTAVAIYKHYQDRLQTANLADFGDILLYVNKIFDQYESVLRMYQEQFDYILVDEYQDTNKIQYEWVRKIAGQKQNICCVGDDDQSIYSWRGAQVSNILGFHKDFPNTQIITLSNNYRSTQRILDVAQSIISNNKDRYDKNLKSSASHATNPIKLVCCTNSGSEAEFISQEILKLSHDSSVAVLVRTNFQTRILEDTFLRNRINYKIIGTTRFYELKEVKDVLAYIRATLNVNDDIALERIINVPKRGIGDASMAKFRANASDHGISLHESIKMMLDAGSISKKGTTELEKLIQGLERWKKYFMELKASEAVEKILEESGYMLMLVQNTFEQGKVDNVKELLVTIGEYDDIYKFLEHAALVNEEKEEDSDFVVKVMTVHGAKGLEFDTVFLPNWNQGIFPSSKGMSNLAEERRVAYVAVTRAKYNLYISYSTYMKTKDNYYAPQSPSQFALEIKEDLLVKDSFPSFASPSKLNPGMKIFHKIFGAGLVVKELDYSKYEVAFKDSGIKVIHKDFLSTT</sequence>
<evidence type="ECO:0000256" key="6">
    <source>
        <dbReference type="ARBA" id="ARBA00023125"/>
    </source>
</evidence>
<evidence type="ECO:0000256" key="1">
    <source>
        <dbReference type="ARBA" id="ARBA00009922"/>
    </source>
</evidence>
<dbReference type="PROSITE" id="PS51217">
    <property type="entry name" value="UVRD_HELICASE_CTER"/>
    <property type="match status" value="1"/>
</dbReference>
<dbReference type="PROSITE" id="PS51198">
    <property type="entry name" value="UVRD_HELICASE_ATP_BIND"/>
    <property type="match status" value="1"/>
</dbReference>
<dbReference type="GO" id="GO:0033202">
    <property type="term" value="C:DNA helicase complex"/>
    <property type="evidence" value="ECO:0007669"/>
    <property type="project" value="TreeGrafter"/>
</dbReference>
<reference evidence="15 16" key="1">
    <citation type="submission" date="2018-03" db="EMBL/GenBank/DDBJ databases">
        <title>A gene transfer event suggests a long-term partnership between eustigmatophyte algae and a novel lineage of endosymbiotic bacteria.</title>
        <authorList>
            <person name="Yurchenko T."/>
            <person name="Sevcikova T."/>
            <person name="Pribyl P."/>
            <person name="El Karkouri K."/>
            <person name="Klimes V."/>
            <person name="Amaral R."/>
            <person name="Zbrankova V."/>
            <person name="Kim E."/>
            <person name="Raoult D."/>
            <person name="Santos L.M.A."/>
            <person name="Elias M."/>
        </authorList>
    </citation>
    <scope>NUCLEOTIDE SEQUENCE [LARGE SCALE GENOMIC DNA]</scope>
    <source>
        <strain evidence="15">CCALA 838</strain>
    </source>
</reference>